<dbReference type="EMBL" id="AWUE01022490">
    <property type="protein sequence ID" value="OMO57756.1"/>
    <property type="molecule type" value="Genomic_DNA"/>
</dbReference>
<dbReference type="AlphaFoldDB" id="A0A1R3GI67"/>
<protein>
    <submittedName>
        <fullName evidence="1">Cellulose synthase-like protein D1</fullName>
    </submittedName>
</protein>
<name>A0A1R3GI67_9ROSI</name>
<evidence type="ECO:0000313" key="1">
    <source>
        <dbReference type="EMBL" id="OMO57756.1"/>
    </source>
</evidence>
<reference evidence="2" key="1">
    <citation type="submission" date="2013-09" db="EMBL/GenBank/DDBJ databases">
        <title>Corchorus olitorius genome sequencing.</title>
        <authorList>
            <person name="Alam M."/>
            <person name="Haque M.S."/>
            <person name="Islam M.S."/>
            <person name="Emdad E.M."/>
            <person name="Islam M.M."/>
            <person name="Ahmed B."/>
            <person name="Halim A."/>
            <person name="Hossen Q.M.M."/>
            <person name="Hossain M.Z."/>
            <person name="Ahmed R."/>
            <person name="Khan M.M."/>
            <person name="Islam R."/>
            <person name="Rashid M.M."/>
            <person name="Khan S.A."/>
            <person name="Rahman M.S."/>
            <person name="Alam M."/>
            <person name="Yahiya A.S."/>
            <person name="Khan M.S."/>
            <person name="Azam M.S."/>
            <person name="Haque T."/>
            <person name="Lashkar M.Z.H."/>
            <person name="Akhand A.I."/>
            <person name="Morshed G."/>
            <person name="Roy S."/>
            <person name="Uddin K.S."/>
            <person name="Rabeya T."/>
            <person name="Hossain A.S."/>
            <person name="Chowdhury A."/>
            <person name="Snigdha A.R."/>
            <person name="Mortoza M.S."/>
            <person name="Matin S.A."/>
            <person name="Hoque S.M.E."/>
            <person name="Islam M.K."/>
            <person name="Roy D.K."/>
            <person name="Haider R."/>
            <person name="Moosa M.M."/>
            <person name="Elias S.M."/>
            <person name="Hasan A.M."/>
            <person name="Jahan S."/>
            <person name="Shafiuddin M."/>
            <person name="Mahmood N."/>
            <person name="Shommy N.S."/>
        </authorList>
    </citation>
    <scope>NUCLEOTIDE SEQUENCE [LARGE SCALE GENOMIC DNA]</scope>
    <source>
        <strain evidence="2">cv. O-4</strain>
    </source>
</reference>
<comment type="caution">
    <text evidence="1">The sequence shown here is derived from an EMBL/GenBank/DDBJ whole genome shotgun (WGS) entry which is preliminary data.</text>
</comment>
<accession>A0A1R3GI67</accession>
<proteinExistence type="predicted"/>
<keyword evidence="2" id="KW-1185">Reference proteome</keyword>
<sequence>MESDSYFFNGTQTIFNNKNLRWKRRAYLYLNRVVILVPLLLRAFDRFSGATYVCPKVTMLIDLLLCCVTCLRLFPDLSTKWTGIKFEALLSVFLSLPPWSPGNVSPLFWAMLQLASPFPVQAKVRHVNRAYD</sequence>
<dbReference type="Proteomes" id="UP000187203">
    <property type="component" value="Unassembled WGS sequence"/>
</dbReference>
<gene>
    <name evidence="1" type="ORF">COLO4_35118</name>
</gene>
<evidence type="ECO:0000313" key="2">
    <source>
        <dbReference type="Proteomes" id="UP000187203"/>
    </source>
</evidence>
<organism evidence="1 2">
    <name type="scientific">Corchorus olitorius</name>
    <dbReference type="NCBI Taxonomy" id="93759"/>
    <lineage>
        <taxon>Eukaryota</taxon>
        <taxon>Viridiplantae</taxon>
        <taxon>Streptophyta</taxon>
        <taxon>Embryophyta</taxon>
        <taxon>Tracheophyta</taxon>
        <taxon>Spermatophyta</taxon>
        <taxon>Magnoliopsida</taxon>
        <taxon>eudicotyledons</taxon>
        <taxon>Gunneridae</taxon>
        <taxon>Pentapetalae</taxon>
        <taxon>rosids</taxon>
        <taxon>malvids</taxon>
        <taxon>Malvales</taxon>
        <taxon>Malvaceae</taxon>
        <taxon>Grewioideae</taxon>
        <taxon>Apeibeae</taxon>
        <taxon>Corchorus</taxon>
    </lineage>
</organism>